<comment type="caution">
    <text evidence="4">The sequence shown here is derived from an EMBL/GenBank/DDBJ whole genome shotgun (WGS) entry which is preliminary data.</text>
</comment>
<sequence length="304" mass="33369">MFMVRNKNCEIVVRQPGEIAGNQFIIEECEGCTIFLADYADSMTVDLCKNCTIFLAGCQGSVFVRDCVDCRFVLVCQQFRSRDCKDCKIDLYARTRPIIESSSGMSFACYNGPSFEGHEHVMEQAGLDPFVNIWFVVHDFNEVGGEIHFTQTTREPIEIPTEAGLKLAECPVPLTRGRAKDDMTYVIVPGDRADIARQIVRTYVSSTAFTSSVAAVCAGAASNDQVAALVTKGGDGPRAHNDFFSAAMKAKRVIVIELEGSNAPFDFSDAVSRLDPPDAKVVLQVAGEANSMVRMTWMATLEQK</sequence>
<name>A0A8J6ARL5_9EUKA</name>
<dbReference type="Gene3D" id="2.160.20.70">
    <property type="match status" value="1"/>
</dbReference>
<organism evidence="4 5">
    <name type="scientific">Carpediemonas membranifera</name>
    <dbReference type="NCBI Taxonomy" id="201153"/>
    <lineage>
        <taxon>Eukaryota</taxon>
        <taxon>Metamonada</taxon>
        <taxon>Carpediemonas-like organisms</taxon>
        <taxon>Carpediemonas</taxon>
    </lineage>
</organism>
<dbReference type="GO" id="GO:0006892">
    <property type="term" value="P:post-Golgi vesicle-mediated transport"/>
    <property type="evidence" value="ECO:0007669"/>
    <property type="project" value="TreeGrafter"/>
</dbReference>
<dbReference type="PANTHER" id="PTHR15440:SF0">
    <property type="entry name" value="PROTEIN XRP2"/>
    <property type="match status" value="1"/>
</dbReference>
<dbReference type="GO" id="GO:1990075">
    <property type="term" value="C:periciliary membrane compartment"/>
    <property type="evidence" value="ECO:0007669"/>
    <property type="project" value="TreeGrafter"/>
</dbReference>
<dbReference type="PANTHER" id="PTHR15440">
    <property type="entry name" value="XRP2 PROTEIN"/>
    <property type="match status" value="1"/>
</dbReference>
<dbReference type="Proteomes" id="UP000717585">
    <property type="component" value="Unassembled WGS sequence"/>
</dbReference>
<dbReference type="OrthoDB" id="194775at2759"/>
<dbReference type="PROSITE" id="PS51329">
    <property type="entry name" value="C_CAP_COFACTOR_C"/>
    <property type="match status" value="1"/>
</dbReference>
<evidence type="ECO:0000313" key="5">
    <source>
        <dbReference type="Proteomes" id="UP000717585"/>
    </source>
</evidence>
<dbReference type="Pfam" id="PF07986">
    <property type="entry name" value="TBCC"/>
    <property type="match status" value="1"/>
</dbReference>
<dbReference type="InterPro" id="IPR012945">
    <property type="entry name" value="Tubulin-bd_cofactor_C_dom"/>
</dbReference>
<accession>A0A8J6ARL5</accession>
<dbReference type="GO" id="GO:0000166">
    <property type="term" value="F:nucleotide binding"/>
    <property type="evidence" value="ECO:0007669"/>
    <property type="project" value="UniProtKB-KW"/>
</dbReference>
<gene>
    <name evidence="4" type="ORF">J8273_5185</name>
</gene>
<dbReference type="InterPro" id="IPR039093">
    <property type="entry name" value="XRP2"/>
</dbReference>
<dbReference type="SMART" id="SM00673">
    <property type="entry name" value="CARP"/>
    <property type="match status" value="2"/>
</dbReference>
<keyword evidence="5" id="KW-1185">Reference proteome</keyword>
<reference evidence="4" key="1">
    <citation type="submission" date="2021-05" db="EMBL/GenBank/DDBJ databases">
        <title>A free-living protist that lacks canonical eukaryotic 1 DNA replication and segregation systems.</title>
        <authorList>
            <person name="Salas-Leiva D.E."/>
            <person name="Tromer E.C."/>
            <person name="Curtis B.A."/>
            <person name="Jerlstrom-Hultqvist J."/>
            <person name="Kolisko M."/>
            <person name="Yi Z."/>
            <person name="Salas-Leiva J.S."/>
            <person name="Gallot-Lavallee L."/>
            <person name="Kops G.J.P.L."/>
            <person name="Archibald J.M."/>
            <person name="Simpson A.G.B."/>
            <person name="Roger A.J."/>
        </authorList>
    </citation>
    <scope>NUCLEOTIDE SEQUENCE</scope>
    <source>
        <strain evidence="4">BICM</strain>
    </source>
</reference>
<dbReference type="AlphaFoldDB" id="A0A8J6ARL5"/>
<evidence type="ECO:0000256" key="2">
    <source>
        <dbReference type="ARBA" id="ARBA00022741"/>
    </source>
</evidence>
<dbReference type="InterPro" id="IPR006599">
    <property type="entry name" value="CARP_motif"/>
</dbReference>
<proteinExistence type="inferred from homology"/>
<comment type="similarity">
    <text evidence="1">Belongs to the TBCC family.</text>
</comment>
<evidence type="ECO:0000259" key="3">
    <source>
        <dbReference type="PROSITE" id="PS51329"/>
    </source>
</evidence>
<dbReference type="InterPro" id="IPR016098">
    <property type="entry name" value="CAP/MinC_C"/>
</dbReference>
<feature type="domain" description="C-CAP/cofactor C-like" evidence="3">
    <location>
        <begin position="1"/>
        <end position="142"/>
    </location>
</feature>
<protein>
    <submittedName>
        <fullName evidence="4">Tubulin binding cofactor C</fullName>
    </submittedName>
</protein>
<dbReference type="GO" id="GO:0005096">
    <property type="term" value="F:GTPase activator activity"/>
    <property type="evidence" value="ECO:0007669"/>
    <property type="project" value="InterPro"/>
</dbReference>
<dbReference type="InterPro" id="IPR017901">
    <property type="entry name" value="C-CAP_CF_C-like"/>
</dbReference>
<keyword evidence="2" id="KW-0547">Nucleotide-binding</keyword>
<dbReference type="GO" id="GO:0005929">
    <property type="term" value="C:cilium"/>
    <property type="evidence" value="ECO:0007669"/>
    <property type="project" value="TreeGrafter"/>
</dbReference>
<evidence type="ECO:0000313" key="4">
    <source>
        <dbReference type="EMBL" id="KAG9392203.1"/>
    </source>
</evidence>
<evidence type="ECO:0000256" key="1">
    <source>
        <dbReference type="ARBA" id="ARBA00008848"/>
    </source>
</evidence>
<dbReference type="EMBL" id="JAHDYR010000038">
    <property type="protein sequence ID" value="KAG9392203.1"/>
    <property type="molecule type" value="Genomic_DNA"/>
</dbReference>